<dbReference type="GO" id="GO:0005524">
    <property type="term" value="F:ATP binding"/>
    <property type="evidence" value="ECO:0007669"/>
    <property type="project" value="UniProtKB-UniRule"/>
</dbReference>
<dbReference type="AlphaFoldDB" id="A0AAD2CX04"/>
<evidence type="ECO:0000256" key="1">
    <source>
        <dbReference type="ARBA" id="ARBA00012513"/>
    </source>
</evidence>
<reference evidence="7" key="1">
    <citation type="submission" date="2023-07" db="EMBL/GenBank/DDBJ databases">
        <authorList>
            <consortium name="AG Swart"/>
            <person name="Singh M."/>
            <person name="Singh A."/>
            <person name="Seah K."/>
            <person name="Emmerich C."/>
        </authorList>
    </citation>
    <scope>NUCLEOTIDE SEQUENCE</scope>
    <source>
        <strain evidence="7">DP1</strain>
    </source>
</reference>
<dbReference type="InterPro" id="IPR017441">
    <property type="entry name" value="Protein_kinase_ATP_BS"/>
</dbReference>
<dbReference type="InterPro" id="IPR000719">
    <property type="entry name" value="Prot_kinase_dom"/>
</dbReference>
<evidence type="ECO:0000256" key="5">
    <source>
        <dbReference type="PROSITE-ProRule" id="PRU10141"/>
    </source>
</evidence>
<dbReference type="InterPro" id="IPR050235">
    <property type="entry name" value="CK1_Ser-Thr_kinase"/>
</dbReference>
<accession>A0AAD2CX04</accession>
<evidence type="ECO:0000256" key="3">
    <source>
        <dbReference type="ARBA" id="ARBA00022840"/>
    </source>
</evidence>
<dbReference type="PROSITE" id="PS00108">
    <property type="entry name" value="PROTEIN_KINASE_ST"/>
    <property type="match status" value="1"/>
</dbReference>
<dbReference type="GO" id="GO:0004674">
    <property type="term" value="F:protein serine/threonine kinase activity"/>
    <property type="evidence" value="ECO:0007669"/>
    <property type="project" value="UniProtKB-EC"/>
</dbReference>
<dbReference type="SUPFAM" id="SSF56112">
    <property type="entry name" value="Protein kinase-like (PK-like)"/>
    <property type="match status" value="1"/>
</dbReference>
<proteinExistence type="predicted"/>
<gene>
    <name evidence="7" type="ORF">ECRASSUSDP1_LOCUS14275</name>
</gene>
<feature type="binding site" evidence="5">
    <location>
        <position position="55"/>
    </location>
    <ligand>
        <name>ATP</name>
        <dbReference type="ChEBI" id="CHEBI:30616"/>
    </ligand>
</feature>
<dbReference type="Pfam" id="PF00069">
    <property type="entry name" value="Pkinase"/>
    <property type="match status" value="1"/>
</dbReference>
<evidence type="ECO:0000259" key="6">
    <source>
        <dbReference type="PROSITE" id="PS50011"/>
    </source>
</evidence>
<dbReference type="PROSITE" id="PS00107">
    <property type="entry name" value="PROTEIN_KINASE_ATP"/>
    <property type="match status" value="1"/>
</dbReference>
<sequence>MQVKQEAVLSVPTPPMTERKVVPDRFKLGRKLGQGTFSVIFEAYDTQRKENVALKIEKKDKIKTILLFEYKVLSNLQNNEHICKVYDYVENTESKQNFISMELLGNNLDKVKRNHSDGKLPRGFATFILMQMLDAIEETHRSGFIHRDIKASNFVLGKNSSKVYLVDFGLAKKHLNKDGYPIPARKKADFRGTVSFASLNAHYCIDLSRRDDLWSWYFALLDFYKEPLKWRANKGLTMAQVKEVKEECLKDPENKLWSKETEDLPEIKEIWSSIKRLEYKDEPDYNFIRGRLKQIYDRSQYIPRWNPHPYERYDDQYLRSSMEVPFTRNFMSNNDIDIAKPMGYYRDNLQPRITYPQYPAGKNYVSHTPAPAPAPEYMNSIGQTAMYNQPTMTQNYSIGLTAPPSIPHPIQTPTLPKMPLPEFEPRETNLNVSLNQILRFPYQIVVPPTAEINQSISISNLPPLNDLAIRTGINNSVSTLVHKGLCYPGGSELILPISSIYAKNCAKYPPAQREIHWESKPMTSHDPNLNIGGPHNYYSFSQRDFMPKEEPRTLNNDYNLPPPQPQAAGMMPNNMMHRSYAQNPSYCYPTVETKPECEKFEKRNNF</sequence>
<keyword evidence="2 5" id="KW-0547">Nucleotide-binding</keyword>
<dbReference type="EMBL" id="CAMPGE010014256">
    <property type="protein sequence ID" value="CAI2372938.1"/>
    <property type="molecule type" value="Genomic_DNA"/>
</dbReference>
<dbReference type="Gene3D" id="1.10.510.10">
    <property type="entry name" value="Transferase(Phosphotransferase) domain 1"/>
    <property type="match status" value="1"/>
</dbReference>
<comment type="caution">
    <text evidence="7">The sequence shown here is derived from an EMBL/GenBank/DDBJ whole genome shotgun (WGS) entry which is preliminary data.</text>
</comment>
<dbReference type="PANTHER" id="PTHR11909">
    <property type="entry name" value="CASEIN KINASE-RELATED"/>
    <property type="match status" value="1"/>
</dbReference>
<keyword evidence="3 5" id="KW-0067">ATP-binding</keyword>
<dbReference type="EC" id="2.7.11.1" evidence="1"/>
<name>A0AAD2CX04_EUPCR</name>
<organism evidence="7 8">
    <name type="scientific">Euplotes crassus</name>
    <dbReference type="NCBI Taxonomy" id="5936"/>
    <lineage>
        <taxon>Eukaryota</taxon>
        <taxon>Sar</taxon>
        <taxon>Alveolata</taxon>
        <taxon>Ciliophora</taxon>
        <taxon>Intramacronucleata</taxon>
        <taxon>Spirotrichea</taxon>
        <taxon>Hypotrichia</taxon>
        <taxon>Euplotida</taxon>
        <taxon>Euplotidae</taxon>
        <taxon>Moneuplotes</taxon>
    </lineage>
</organism>
<evidence type="ECO:0000313" key="8">
    <source>
        <dbReference type="Proteomes" id="UP001295684"/>
    </source>
</evidence>
<keyword evidence="8" id="KW-1185">Reference proteome</keyword>
<dbReference type="InterPro" id="IPR008271">
    <property type="entry name" value="Ser/Thr_kinase_AS"/>
</dbReference>
<evidence type="ECO:0000256" key="4">
    <source>
        <dbReference type="ARBA" id="ARBA00023860"/>
    </source>
</evidence>
<dbReference type="InterPro" id="IPR011009">
    <property type="entry name" value="Kinase-like_dom_sf"/>
</dbReference>
<feature type="domain" description="Protein kinase" evidence="6">
    <location>
        <begin position="26"/>
        <end position="288"/>
    </location>
</feature>
<evidence type="ECO:0000313" key="7">
    <source>
        <dbReference type="EMBL" id="CAI2372938.1"/>
    </source>
</evidence>
<evidence type="ECO:0000256" key="2">
    <source>
        <dbReference type="ARBA" id="ARBA00022741"/>
    </source>
</evidence>
<dbReference type="SMART" id="SM00220">
    <property type="entry name" value="S_TKc"/>
    <property type="match status" value="1"/>
</dbReference>
<dbReference type="PROSITE" id="PS50011">
    <property type="entry name" value="PROTEIN_KINASE_DOM"/>
    <property type="match status" value="1"/>
</dbReference>
<protein>
    <recommendedName>
        <fullName evidence="4">Casein kinase I</fullName>
        <ecNumber evidence="1">2.7.11.1</ecNumber>
    </recommendedName>
</protein>
<dbReference type="Proteomes" id="UP001295684">
    <property type="component" value="Unassembled WGS sequence"/>
</dbReference>